<organism evidence="2 3">
    <name type="scientific">Brachybacterium hainanense</name>
    <dbReference type="NCBI Taxonomy" id="1541174"/>
    <lineage>
        <taxon>Bacteria</taxon>
        <taxon>Bacillati</taxon>
        <taxon>Actinomycetota</taxon>
        <taxon>Actinomycetes</taxon>
        <taxon>Micrococcales</taxon>
        <taxon>Dermabacteraceae</taxon>
        <taxon>Brachybacterium</taxon>
    </lineage>
</organism>
<gene>
    <name evidence="2" type="ORF">ACFFF6_13040</name>
</gene>
<dbReference type="RefSeq" id="WP_376981393.1">
    <property type="nucleotide sequence ID" value="NZ_JBHLSV010000016.1"/>
</dbReference>
<dbReference type="Proteomes" id="UP001589793">
    <property type="component" value="Unassembled WGS sequence"/>
</dbReference>
<evidence type="ECO:0000313" key="3">
    <source>
        <dbReference type="Proteomes" id="UP001589793"/>
    </source>
</evidence>
<accession>A0ABV6RD21</accession>
<reference evidence="2 3" key="1">
    <citation type="submission" date="2024-09" db="EMBL/GenBank/DDBJ databases">
        <authorList>
            <person name="Sun Q."/>
            <person name="Mori K."/>
        </authorList>
    </citation>
    <scope>NUCLEOTIDE SEQUENCE [LARGE SCALE GENOMIC DNA]</scope>
    <source>
        <strain evidence="2 3">CICC 10874</strain>
    </source>
</reference>
<name>A0ABV6RD21_9MICO</name>
<dbReference type="EMBL" id="JBHLSV010000016">
    <property type="protein sequence ID" value="MFC0674886.1"/>
    <property type="molecule type" value="Genomic_DNA"/>
</dbReference>
<dbReference type="Pfam" id="PF12680">
    <property type="entry name" value="SnoaL_2"/>
    <property type="match status" value="1"/>
</dbReference>
<dbReference type="InterPro" id="IPR037401">
    <property type="entry name" value="SnoaL-like"/>
</dbReference>
<proteinExistence type="predicted"/>
<dbReference type="Gene3D" id="3.10.450.50">
    <property type="match status" value="1"/>
</dbReference>
<keyword evidence="3" id="KW-1185">Reference proteome</keyword>
<evidence type="ECO:0000259" key="1">
    <source>
        <dbReference type="Pfam" id="PF12680"/>
    </source>
</evidence>
<sequence>MTSTPSIPEPVASFLAAVTAHDPRAFDLFTDTPVVDDWGRELMGLEQISRWSDTEFIGSSPTLTVTAVTVSGPSVTVVGDWRSTHANGPSSFRFDLDGDRIARMTIREG</sequence>
<protein>
    <submittedName>
        <fullName evidence="2">Nuclear transport factor 2 family protein</fullName>
    </submittedName>
</protein>
<comment type="caution">
    <text evidence="2">The sequence shown here is derived from an EMBL/GenBank/DDBJ whole genome shotgun (WGS) entry which is preliminary data.</text>
</comment>
<feature type="domain" description="SnoaL-like" evidence="1">
    <location>
        <begin position="11"/>
        <end position="104"/>
    </location>
</feature>
<evidence type="ECO:0000313" key="2">
    <source>
        <dbReference type="EMBL" id="MFC0674886.1"/>
    </source>
</evidence>
<dbReference type="SUPFAM" id="SSF54427">
    <property type="entry name" value="NTF2-like"/>
    <property type="match status" value="1"/>
</dbReference>
<dbReference type="InterPro" id="IPR032710">
    <property type="entry name" value="NTF2-like_dom_sf"/>
</dbReference>